<name>A0A3D8YIF2_9BACT</name>
<keyword evidence="7" id="KW-1185">Reference proteome</keyword>
<proteinExistence type="inferred from homology"/>
<evidence type="ECO:0000256" key="2">
    <source>
        <dbReference type="ARBA" id="ARBA00022679"/>
    </source>
</evidence>
<evidence type="ECO:0000256" key="3">
    <source>
        <dbReference type="ARBA" id="ARBA00022777"/>
    </source>
</evidence>
<dbReference type="EMBL" id="QNUL01000001">
    <property type="protein sequence ID" value="REA64390.1"/>
    <property type="molecule type" value="Genomic_DNA"/>
</dbReference>
<dbReference type="Pfam" id="PF13657">
    <property type="entry name" value="Couple_hipA"/>
    <property type="match status" value="1"/>
</dbReference>
<dbReference type="GO" id="GO:0004674">
    <property type="term" value="F:protein serine/threonine kinase activity"/>
    <property type="evidence" value="ECO:0007669"/>
    <property type="project" value="TreeGrafter"/>
</dbReference>
<gene>
    <name evidence="6" type="ORF">DSL64_02230</name>
</gene>
<sequence>MARNDIVAVHAFGEEIGKVGYDENQRRSSFQYNPDFLKSGRYSNIFPNIIKRIAQPQVFRGFDHDNFRGLPPMIADSLPDMFGNTIFKAWMDAHQKDFEKITVIEQLSYVSNRGMGALEYYPSKVIPKDTTINLDEIIRVLEQVLSSKADIKQQGLSSSSLLNIFKIGTSAGGARPKVLISEHKQTHQIIPGDLEYSYDYNHYLVKLSIAEDLAYSREAIEFAYYLTASEAGINMMDTHMIDGKHFATRRFDRQDGRKKHILTATGMTGWAYSGDPRNSSYENLFRLALHLKLTHSEISQLYLRMIFNVIYANFDDHLKNHSFIYDEQQNLWQLAPAYDLTYSLNPMINVIRNNRVLSINGKRSDILLKDLLSIAEKFTIKNPKGIISQVQSVAEFWKEQLHAQQLPEVVISKIIREMQTFDV</sequence>
<dbReference type="GO" id="GO:0005829">
    <property type="term" value="C:cytosol"/>
    <property type="evidence" value="ECO:0007669"/>
    <property type="project" value="TreeGrafter"/>
</dbReference>
<evidence type="ECO:0000313" key="6">
    <source>
        <dbReference type="EMBL" id="REA64390.1"/>
    </source>
</evidence>
<keyword evidence="2" id="KW-0808">Transferase</keyword>
<dbReference type="PANTHER" id="PTHR37419">
    <property type="entry name" value="SERINE/THREONINE-PROTEIN KINASE TOXIN HIPA"/>
    <property type="match status" value="1"/>
</dbReference>
<dbReference type="OrthoDB" id="9805913at2"/>
<keyword evidence="3" id="KW-0418">Kinase</keyword>
<comment type="similarity">
    <text evidence="1">Belongs to the HipA Ser/Thr kinase family.</text>
</comment>
<dbReference type="AlphaFoldDB" id="A0A3D8YIF2"/>
<dbReference type="Gene3D" id="1.10.1070.20">
    <property type="match status" value="1"/>
</dbReference>
<dbReference type="PANTHER" id="PTHR37419:SF8">
    <property type="entry name" value="TOXIN YJJJ"/>
    <property type="match status" value="1"/>
</dbReference>
<comment type="caution">
    <text evidence="6">The sequence shown here is derived from an EMBL/GenBank/DDBJ whole genome shotgun (WGS) entry which is preliminary data.</text>
</comment>
<dbReference type="RefSeq" id="WP_115828998.1">
    <property type="nucleotide sequence ID" value="NZ_QNUL01000001.1"/>
</dbReference>
<dbReference type="InterPro" id="IPR017508">
    <property type="entry name" value="HipA_N1"/>
</dbReference>
<dbReference type="Pfam" id="PF07804">
    <property type="entry name" value="HipA_C"/>
    <property type="match status" value="1"/>
</dbReference>
<feature type="domain" description="HipA N-terminal subdomain 1" evidence="5">
    <location>
        <begin position="8"/>
        <end position="120"/>
    </location>
</feature>
<protein>
    <submittedName>
        <fullName evidence="6">Type II toxin-antitoxin system HipA family toxin</fullName>
    </submittedName>
</protein>
<evidence type="ECO:0000313" key="7">
    <source>
        <dbReference type="Proteomes" id="UP000256373"/>
    </source>
</evidence>
<organism evidence="6 7">
    <name type="scientific">Dyadobacter luteus</name>
    <dbReference type="NCBI Taxonomy" id="2259619"/>
    <lineage>
        <taxon>Bacteria</taxon>
        <taxon>Pseudomonadati</taxon>
        <taxon>Bacteroidota</taxon>
        <taxon>Cytophagia</taxon>
        <taxon>Cytophagales</taxon>
        <taxon>Spirosomataceae</taxon>
        <taxon>Dyadobacter</taxon>
    </lineage>
</organism>
<dbReference type="InterPro" id="IPR052028">
    <property type="entry name" value="HipA_Ser/Thr_kinase"/>
</dbReference>
<accession>A0A3D8YIF2</accession>
<evidence type="ECO:0000259" key="4">
    <source>
        <dbReference type="Pfam" id="PF07804"/>
    </source>
</evidence>
<feature type="domain" description="HipA-like C-terminal" evidence="4">
    <location>
        <begin position="169"/>
        <end position="394"/>
    </location>
</feature>
<dbReference type="InterPro" id="IPR012893">
    <property type="entry name" value="HipA-like_C"/>
</dbReference>
<evidence type="ECO:0000256" key="1">
    <source>
        <dbReference type="ARBA" id="ARBA00010164"/>
    </source>
</evidence>
<dbReference type="Proteomes" id="UP000256373">
    <property type="component" value="Unassembled WGS sequence"/>
</dbReference>
<reference evidence="6 7" key="1">
    <citation type="submission" date="2018-07" db="EMBL/GenBank/DDBJ databases">
        <title>Dyadobacter roseus sp. nov., isolated from rose rhizosphere soil.</title>
        <authorList>
            <person name="Chen L."/>
        </authorList>
    </citation>
    <scope>NUCLEOTIDE SEQUENCE [LARGE SCALE GENOMIC DNA]</scope>
    <source>
        <strain evidence="6 7">RS19</strain>
    </source>
</reference>
<evidence type="ECO:0000259" key="5">
    <source>
        <dbReference type="Pfam" id="PF13657"/>
    </source>
</evidence>